<proteinExistence type="predicted"/>
<reference evidence="2" key="1">
    <citation type="journal article" date="2019" name="Int. J. Syst. Evol. Microbiol.">
        <title>The Global Catalogue of Microorganisms (GCM) 10K type strain sequencing project: providing services to taxonomists for standard genome sequencing and annotation.</title>
        <authorList>
            <consortium name="The Broad Institute Genomics Platform"/>
            <consortium name="The Broad Institute Genome Sequencing Center for Infectious Disease"/>
            <person name="Wu L."/>
            <person name="Ma J."/>
        </authorList>
    </citation>
    <scope>NUCLEOTIDE SEQUENCE [LARGE SCALE GENOMIC DNA]</scope>
    <source>
        <strain evidence="2">JCM 16112</strain>
    </source>
</reference>
<comment type="caution">
    <text evidence="1">The sequence shown here is derived from an EMBL/GenBank/DDBJ whole genome shotgun (WGS) entry which is preliminary data.</text>
</comment>
<accession>A0ABP3Y7C5</accession>
<dbReference type="Proteomes" id="UP001500469">
    <property type="component" value="Unassembled WGS sequence"/>
</dbReference>
<organism evidence="1 2">
    <name type="scientific">Algoriphagus jejuensis</name>
    <dbReference type="NCBI Taxonomy" id="419934"/>
    <lineage>
        <taxon>Bacteria</taxon>
        <taxon>Pseudomonadati</taxon>
        <taxon>Bacteroidota</taxon>
        <taxon>Cytophagia</taxon>
        <taxon>Cytophagales</taxon>
        <taxon>Cyclobacteriaceae</taxon>
        <taxon>Algoriphagus</taxon>
    </lineage>
</organism>
<sequence>MDNMQKAQKMAKIKLILEKLNSRTPEKKNLEQMALELLLAGNDKTQILQKLTLQENLDEKEQRTLQTILLTERFEMK</sequence>
<gene>
    <name evidence="1" type="ORF">GCM10009119_03580</name>
</gene>
<evidence type="ECO:0000313" key="2">
    <source>
        <dbReference type="Proteomes" id="UP001500469"/>
    </source>
</evidence>
<dbReference type="EMBL" id="BAAAFI010000002">
    <property type="protein sequence ID" value="GAA0877390.1"/>
    <property type="molecule type" value="Genomic_DNA"/>
</dbReference>
<protein>
    <submittedName>
        <fullName evidence="1">Uncharacterized protein</fullName>
    </submittedName>
</protein>
<name>A0ABP3Y7C5_9BACT</name>
<keyword evidence="2" id="KW-1185">Reference proteome</keyword>
<evidence type="ECO:0000313" key="1">
    <source>
        <dbReference type="EMBL" id="GAA0877390.1"/>
    </source>
</evidence>